<gene>
    <name evidence="2" type="ORF">WCD74_01255</name>
</gene>
<feature type="transmembrane region" description="Helical" evidence="1">
    <location>
        <begin position="75"/>
        <end position="93"/>
    </location>
</feature>
<accession>A0ABU8MGC8</accession>
<keyword evidence="1" id="KW-0472">Membrane</keyword>
<organism evidence="2 3">
    <name type="scientific">Actinomycetospora aurantiaca</name>
    <dbReference type="NCBI Taxonomy" id="3129233"/>
    <lineage>
        <taxon>Bacteria</taxon>
        <taxon>Bacillati</taxon>
        <taxon>Actinomycetota</taxon>
        <taxon>Actinomycetes</taxon>
        <taxon>Pseudonocardiales</taxon>
        <taxon>Pseudonocardiaceae</taxon>
        <taxon>Actinomycetospora</taxon>
    </lineage>
</organism>
<keyword evidence="1" id="KW-0812">Transmembrane</keyword>
<protein>
    <submittedName>
        <fullName evidence="2">Uncharacterized protein</fullName>
    </submittedName>
</protein>
<proteinExistence type="predicted"/>
<keyword evidence="1" id="KW-1133">Transmembrane helix</keyword>
<evidence type="ECO:0000313" key="2">
    <source>
        <dbReference type="EMBL" id="MEJ2866371.1"/>
    </source>
</evidence>
<keyword evidence="3" id="KW-1185">Reference proteome</keyword>
<comment type="caution">
    <text evidence="2">The sequence shown here is derived from an EMBL/GenBank/DDBJ whole genome shotgun (WGS) entry which is preliminary data.</text>
</comment>
<dbReference type="Proteomes" id="UP001385809">
    <property type="component" value="Unassembled WGS sequence"/>
</dbReference>
<sequence length="221" mass="24245">MTDAWGWTEHDSALWLTCEIAAQLARGGPVDPPQRFAAPFPPAYDPTEEFWAGGTYEIARFFAAGDGSYMHHSGAVFGGGLLGLAFGATMAAGRAVGNSSRRKAAEAAATPRWYKVEAGNLFITGAGVYLRNDRGISSWSWFDILMGEMVGPRDLMFQPQNSEQLIVSSDWSELIFVLWAMRRFPTHHQLLTGGWLPPDWLSKAAAYYPSSLRTPQLQLGA</sequence>
<reference evidence="2 3" key="1">
    <citation type="submission" date="2024-03" db="EMBL/GenBank/DDBJ databases">
        <title>Actinomycetospora sp. OC33-EN08, a novel actinomycete isolated from wild orchid (Aerides multiflora).</title>
        <authorList>
            <person name="Suriyachadkun C."/>
        </authorList>
    </citation>
    <scope>NUCLEOTIDE SEQUENCE [LARGE SCALE GENOMIC DNA]</scope>
    <source>
        <strain evidence="2 3">OC33-EN08</strain>
    </source>
</reference>
<evidence type="ECO:0000256" key="1">
    <source>
        <dbReference type="SAM" id="Phobius"/>
    </source>
</evidence>
<evidence type="ECO:0000313" key="3">
    <source>
        <dbReference type="Proteomes" id="UP001385809"/>
    </source>
</evidence>
<dbReference type="EMBL" id="JBBEGN010000001">
    <property type="protein sequence ID" value="MEJ2866371.1"/>
    <property type="molecule type" value="Genomic_DNA"/>
</dbReference>
<name>A0ABU8MGC8_9PSEU</name>
<dbReference type="RefSeq" id="WP_337692995.1">
    <property type="nucleotide sequence ID" value="NZ_JBBEGN010000001.1"/>
</dbReference>